<evidence type="ECO:0000313" key="2">
    <source>
        <dbReference type="Proteomes" id="UP000182894"/>
    </source>
</evidence>
<evidence type="ECO:0000313" key="1">
    <source>
        <dbReference type="EMBL" id="SDJ21537.1"/>
    </source>
</evidence>
<dbReference type="EMBL" id="FNCO01000023">
    <property type="protein sequence ID" value="SDJ21537.1"/>
    <property type="molecule type" value="Genomic_DNA"/>
</dbReference>
<dbReference type="AlphaFoldDB" id="A0A1G8RX59"/>
<proteinExistence type="predicted"/>
<dbReference type="OrthoDB" id="6937244at2"/>
<dbReference type="RefSeq" id="WP_074758676.1">
    <property type="nucleotide sequence ID" value="NZ_FNCO01000023.1"/>
</dbReference>
<dbReference type="Proteomes" id="UP000182894">
    <property type="component" value="Unassembled WGS sequence"/>
</dbReference>
<sequence length="151" mass="16975">MIERFRNTTSTSENARPLHQGFAEKSFRKVIFFATADSGGSEKDGAHTNWPLISVYSEDEAGKCTVYDGVFMTAVRDRFSEVCDLLDAAVLQSHCKVYFGSEHLDFTSSMLPAAAARLMLQQPQLRLDESSRGQYFKLLSPYLTETQLKSM</sequence>
<gene>
    <name evidence="1" type="ORF">SAMN05216605_12385</name>
</gene>
<name>A0A1G8RX59_9PSED</name>
<organism evidence="1 2">
    <name type="scientific">Pseudomonas abietaniphila</name>
    <dbReference type="NCBI Taxonomy" id="89065"/>
    <lineage>
        <taxon>Bacteria</taxon>
        <taxon>Pseudomonadati</taxon>
        <taxon>Pseudomonadota</taxon>
        <taxon>Gammaproteobacteria</taxon>
        <taxon>Pseudomonadales</taxon>
        <taxon>Pseudomonadaceae</taxon>
        <taxon>Pseudomonas</taxon>
    </lineage>
</organism>
<accession>A0A1G8RX59</accession>
<keyword evidence="2" id="KW-1185">Reference proteome</keyword>
<protein>
    <submittedName>
        <fullName evidence="1">Uncharacterized protein</fullName>
    </submittedName>
</protein>
<reference evidence="2" key="1">
    <citation type="submission" date="2016-10" db="EMBL/GenBank/DDBJ databases">
        <authorList>
            <person name="Varghese N."/>
            <person name="Submissions S."/>
        </authorList>
    </citation>
    <scope>NUCLEOTIDE SEQUENCE [LARGE SCALE GENOMIC DNA]</scope>
    <source>
        <strain evidence="2">ATCC 700689</strain>
    </source>
</reference>